<dbReference type="GO" id="GO:0003677">
    <property type="term" value="F:DNA binding"/>
    <property type="evidence" value="ECO:0007669"/>
    <property type="project" value="UniProtKB-KW"/>
</dbReference>
<comment type="caution">
    <text evidence="5">The sequence shown here is derived from an EMBL/GenBank/DDBJ whole genome shotgun (WGS) entry which is preliminary data.</text>
</comment>
<accession>A0A1Q4HIS6</accession>
<dbReference type="PANTHER" id="PTHR44688:SF16">
    <property type="entry name" value="DNA-BINDING TRANSCRIPTIONAL ACTIVATOR DEVR_DOSR"/>
    <property type="match status" value="1"/>
</dbReference>
<keyword evidence="3" id="KW-0804">Transcription</keyword>
<keyword evidence="2 6" id="KW-0238">DNA-binding</keyword>
<protein>
    <submittedName>
        <fullName evidence="6">DNA-binding response regulator</fullName>
    </submittedName>
    <submittedName>
        <fullName evidence="5">Helix-turn-helix transcriptional regulator</fullName>
    </submittedName>
</protein>
<dbReference type="STRING" id="1801.BRW64_08120"/>
<dbReference type="Proteomes" id="UP000220340">
    <property type="component" value="Unassembled WGS sequence"/>
</dbReference>
<evidence type="ECO:0000256" key="1">
    <source>
        <dbReference type="ARBA" id="ARBA00023015"/>
    </source>
</evidence>
<dbReference type="PRINTS" id="PR00038">
    <property type="entry name" value="HTHLUXR"/>
</dbReference>
<organism evidence="5 7">
    <name type="scientific">Mycolicibacterium diernhoferi</name>
    <dbReference type="NCBI Taxonomy" id="1801"/>
    <lineage>
        <taxon>Bacteria</taxon>
        <taxon>Bacillati</taxon>
        <taxon>Actinomycetota</taxon>
        <taxon>Actinomycetes</taxon>
        <taxon>Mycobacteriales</taxon>
        <taxon>Mycobacteriaceae</taxon>
        <taxon>Mycolicibacterium</taxon>
    </lineage>
</organism>
<evidence type="ECO:0000313" key="5">
    <source>
        <dbReference type="EMBL" id="OPE46354.1"/>
    </source>
</evidence>
<name>A0A1Q4HIS6_9MYCO</name>
<dbReference type="Gene3D" id="1.10.10.10">
    <property type="entry name" value="Winged helix-like DNA-binding domain superfamily/Winged helix DNA-binding domain"/>
    <property type="match status" value="1"/>
</dbReference>
<dbReference type="InterPro" id="IPR000792">
    <property type="entry name" value="Tscrpt_reg_LuxR_C"/>
</dbReference>
<dbReference type="GO" id="GO:0006355">
    <property type="term" value="P:regulation of DNA-templated transcription"/>
    <property type="evidence" value="ECO:0007669"/>
    <property type="project" value="InterPro"/>
</dbReference>
<dbReference type="PROSITE" id="PS50043">
    <property type="entry name" value="HTH_LUXR_2"/>
    <property type="match status" value="1"/>
</dbReference>
<evidence type="ECO:0000259" key="4">
    <source>
        <dbReference type="PROSITE" id="PS50043"/>
    </source>
</evidence>
<dbReference type="InterPro" id="IPR036388">
    <property type="entry name" value="WH-like_DNA-bd_sf"/>
</dbReference>
<dbReference type="Pfam" id="PF00196">
    <property type="entry name" value="GerE"/>
    <property type="match status" value="1"/>
</dbReference>
<evidence type="ECO:0000313" key="6">
    <source>
        <dbReference type="EMBL" id="PEG52629.1"/>
    </source>
</evidence>
<gene>
    <name evidence="5" type="ORF">BV510_26540</name>
    <name evidence="6" type="ORF">CRI78_20595</name>
</gene>
<dbReference type="EMBL" id="PDCR01000029">
    <property type="protein sequence ID" value="PEG52629.1"/>
    <property type="molecule type" value="Genomic_DNA"/>
</dbReference>
<proteinExistence type="predicted"/>
<keyword evidence="1" id="KW-0805">Transcription regulation</keyword>
<dbReference type="InterPro" id="IPR016032">
    <property type="entry name" value="Sig_transdc_resp-reg_C-effctor"/>
</dbReference>
<dbReference type="SMART" id="SM00421">
    <property type="entry name" value="HTH_LUXR"/>
    <property type="match status" value="1"/>
</dbReference>
<evidence type="ECO:0000256" key="2">
    <source>
        <dbReference type="ARBA" id="ARBA00023125"/>
    </source>
</evidence>
<keyword evidence="8" id="KW-1185">Reference proteome</keyword>
<evidence type="ECO:0000313" key="7">
    <source>
        <dbReference type="Proteomes" id="UP000191039"/>
    </source>
</evidence>
<dbReference type="OrthoDB" id="3171430at2"/>
<dbReference type="CDD" id="cd06170">
    <property type="entry name" value="LuxR_C_like"/>
    <property type="match status" value="1"/>
</dbReference>
<dbReference type="AlphaFoldDB" id="A0A1Q4HIS6"/>
<evidence type="ECO:0000256" key="3">
    <source>
        <dbReference type="ARBA" id="ARBA00023163"/>
    </source>
</evidence>
<dbReference type="Proteomes" id="UP000191039">
    <property type="component" value="Unassembled WGS sequence"/>
</dbReference>
<reference evidence="5 7" key="1">
    <citation type="submission" date="2016-09" db="EMBL/GenBank/DDBJ databases">
        <title>genome sequences of unsequenced Mycobacteria.</title>
        <authorList>
            <person name="Greninger A.L."/>
            <person name="Jerome K.R."/>
            <person name="Mcnair B."/>
            <person name="Wallis C."/>
            <person name="Fang F."/>
        </authorList>
    </citation>
    <scope>NUCLEOTIDE SEQUENCE [LARGE SCALE GENOMIC DNA]</scope>
    <source>
        <strain evidence="5 7">BM1</strain>
    </source>
</reference>
<evidence type="ECO:0000313" key="8">
    <source>
        <dbReference type="Proteomes" id="UP000220340"/>
    </source>
</evidence>
<dbReference type="EMBL" id="MIJD01000423">
    <property type="protein sequence ID" value="OPE46354.1"/>
    <property type="molecule type" value="Genomic_DNA"/>
</dbReference>
<feature type="domain" description="HTH luxR-type" evidence="4">
    <location>
        <begin position="341"/>
        <end position="406"/>
    </location>
</feature>
<sequence length="413" mass="44266">MREVIDGALSEIAVRFSAFIASTAPHVALVIFTRECTGRPRKVAGSPDIIDRVTVGELEELRHAIPLGHSRIQRCLIAGTYRSVWLRRDASDTLLLLVPAADTDSEMEPAAAEQVSAMFGIVATSIRQQVAQASPDYLAGSRAASQERARAVAQLSETHEATLSAILRTLRSSDLDDRKARVIAGQTASAALLATRSVNEADRALSEESVLTAFARLREELSPLFRGDGAVVEFAEPPADGRPLPGEVAHGSRAVVRSIVIACSAQPVFTRLRIAWDCDGRNVIIEVRDQSSGDLDRNGLLRQLAGRVDALHGSLVIDTVAGWGNRIVATLPLDPPALHHDESRLGTLNPRELEVLGHLAAGKRNKSIAADLGISESTVKFHVTGLLRKLGVTNRSEAAAVGARAGLAMWDRP</sequence>
<dbReference type="SUPFAM" id="SSF46894">
    <property type="entry name" value="C-terminal effector domain of the bipartite response regulators"/>
    <property type="match status" value="1"/>
</dbReference>
<dbReference type="PANTHER" id="PTHR44688">
    <property type="entry name" value="DNA-BINDING TRANSCRIPTIONAL ACTIVATOR DEVR_DOSR"/>
    <property type="match status" value="1"/>
</dbReference>
<reference evidence="6 8" key="2">
    <citation type="submission" date="2017-10" db="EMBL/GenBank/DDBJ databases">
        <title>The new phylogeny of genus Mycobacterium.</title>
        <authorList>
            <person name="Tortoli E."/>
            <person name="Trovato A."/>
            <person name="Cirillo D.M."/>
        </authorList>
    </citation>
    <scope>NUCLEOTIDE SEQUENCE [LARGE SCALE GENOMIC DNA]</scope>
    <source>
        <strain evidence="6 8">IP141170001</strain>
    </source>
</reference>